<protein>
    <recommendedName>
        <fullName evidence="14">SUN domain-containing protein</fullName>
    </recommendedName>
</protein>
<feature type="region of interest" description="Disordered" evidence="12">
    <location>
        <begin position="1197"/>
        <end position="1228"/>
    </location>
</feature>
<comment type="subcellular location">
    <subcellularLocation>
        <location evidence="8">Endomembrane system</location>
        <topology evidence="8">Single-pass type I membrane protein</topology>
    </subcellularLocation>
    <subcellularLocation>
        <location evidence="1">Endoplasmic reticulum membrane</location>
        <topology evidence="1">Single-pass membrane protein</topology>
    </subcellularLocation>
</comment>
<feature type="domain" description="SUN" evidence="14">
    <location>
        <begin position="379"/>
        <end position="549"/>
    </location>
</feature>
<keyword evidence="16" id="KW-1185">Reference proteome</keyword>
<feature type="region of interest" description="Disordered" evidence="12">
    <location>
        <begin position="845"/>
        <end position="880"/>
    </location>
</feature>
<evidence type="ECO:0000256" key="5">
    <source>
        <dbReference type="ARBA" id="ARBA00022989"/>
    </source>
</evidence>
<feature type="coiled-coil region" evidence="11">
    <location>
        <begin position="897"/>
        <end position="931"/>
    </location>
</feature>
<evidence type="ECO:0000256" key="9">
    <source>
        <dbReference type="ARBA" id="ARBA00061226"/>
    </source>
</evidence>
<dbReference type="FunFam" id="2.60.120.260:FF:000099">
    <property type="entry name" value="Uncharacterized protein, isoform C"/>
    <property type="match status" value="1"/>
</dbReference>
<keyword evidence="4" id="KW-0256">Endoplasmic reticulum</keyword>
<comment type="similarity">
    <text evidence="9">Belongs to the SLP1 family.</text>
</comment>
<evidence type="ECO:0000256" key="7">
    <source>
        <dbReference type="ARBA" id="ARBA00023180"/>
    </source>
</evidence>
<evidence type="ECO:0000256" key="1">
    <source>
        <dbReference type="ARBA" id="ARBA00004389"/>
    </source>
</evidence>
<reference evidence="15 16" key="1">
    <citation type="submission" date="2020-04" db="EMBL/GenBank/DDBJ databases">
        <authorList>
            <person name="Alioto T."/>
            <person name="Alioto T."/>
            <person name="Gomez Garrido J."/>
        </authorList>
    </citation>
    <scope>NUCLEOTIDE SEQUENCE [LARGE SCALE GENOMIC DNA]</scope>
</reference>
<evidence type="ECO:0000256" key="12">
    <source>
        <dbReference type="SAM" id="MobiDB-lite"/>
    </source>
</evidence>
<keyword evidence="5" id="KW-1133">Transmembrane helix</keyword>
<dbReference type="AlphaFoldDB" id="A0A8S1CZD4"/>
<dbReference type="Pfam" id="PF07738">
    <property type="entry name" value="Sad1_UNC"/>
    <property type="match status" value="1"/>
</dbReference>
<dbReference type="PANTHER" id="PTHR12953">
    <property type="entry name" value="MEMBRANE PROTEIN CH1 RELATED"/>
    <property type="match status" value="1"/>
</dbReference>
<dbReference type="Gene3D" id="2.60.120.260">
    <property type="entry name" value="Galactose-binding domain-like"/>
    <property type="match status" value="1"/>
</dbReference>
<feature type="compositionally biased region" description="Low complexity" evidence="12">
    <location>
        <begin position="1208"/>
        <end position="1218"/>
    </location>
</feature>
<evidence type="ECO:0000256" key="11">
    <source>
        <dbReference type="SAM" id="Coils"/>
    </source>
</evidence>
<dbReference type="GO" id="GO:0034975">
    <property type="term" value="P:protein folding in endoplasmic reticulum"/>
    <property type="evidence" value="ECO:0007669"/>
    <property type="project" value="TreeGrafter"/>
</dbReference>
<keyword evidence="7" id="KW-0325">Glycoprotein</keyword>
<feature type="compositionally biased region" description="Low complexity" evidence="12">
    <location>
        <begin position="741"/>
        <end position="757"/>
    </location>
</feature>
<dbReference type="GO" id="GO:0005789">
    <property type="term" value="C:endoplasmic reticulum membrane"/>
    <property type="evidence" value="ECO:0007669"/>
    <property type="project" value="UniProtKB-SubCell"/>
</dbReference>
<feature type="signal peptide" evidence="13">
    <location>
        <begin position="1"/>
        <end position="24"/>
    </location>
</feature>
<dbReference type="OrthoDB" id="266334at2759"/>
<feature type="chain" id="PRO_5035948282" description="SUN domain-containing protein" evidence="13">
    <location>
        <begin position="25"/>
        <end position="1228"/>
    </location>
</feature>
<dbReference type="InterPro" id="IPR012919">
    <property type="entry name" value="SUN_dom"/>
</dbReference>
<feature type="coiled-coil region" evidence="11">
    <location>
        <begin position="1078"/>
        <end position="1105"/>
    </location>
</feature>
<organism evidence="15 16">
    <name type="scientific">Cloeon dipterum</name>
    <dbReference type="NCBI Taxonomy" id="197152"/>
    <lineage>
        <taxon>Eukaryota</taxon>
        <taxon>Metazoa</taxon>
        <taxon>Ecdysozoa</taxon>
        <taxon>Arthropoda</taxon>
        <taxon>Hexapoda</taxon>
        <taxon>Insecta</taxon>
        <taxon>Pterygota</taxon>
        <taxon>Palaeoptera</taxon>
        <taxon>Ephemeroptera</taxon>
        <taxon>Pisciforma</taxon>
        <taxon>Baetidae</taxon>
        <taxon>Cloeon</taxon>
    </lineage>
</organism>
<proteinExistence type="inferred from homology"/>
<keyword evidence="3 13" id="KW-0732">Signal</keyword>
<evidence type="ECO:0000259" key="14">
    <source>
        <dbReference type="PROSITE" id="PS51469"/>
    </source>
</evidence>
<name>A0A8S1CZD4_9INSE</name>
<evidence type="ECO:0000256" key="6">
    <source>
        <dbReference type="ARBA" id="ARBA00023136"/>
    </source>
</evidence>
<keyword evidence="2" id="KW-0812">Transmembrane</keyword>
<dbReference type="InterPro" id="IPR045120">
    <property type="entry name" value="Suco/Slp1-like"/>
</dbReference>
<evidence type="ECO:0000256" key="4">
    <source>
        <dbReference type="ARBA" id="ARBA00022824"/>
    </source>
</evidence>
<dbReference type="PANTHER" id="PTHR12953:SF0">
    <property type="entry name" value="SUN DOMAIN-CONTAINING OSSIFICATION FACTOR"/>
    <property type="match status" value="1"/>
</dbReference>
<dbReference type="EMBL" id="CADEPI010000084">
    <property type="protein sequence ID" value="CAB3373395.1"/>
    <property type="molecule type" value="Genomic_DNA"/>
</dbReference>
<feature type="region of interest" description="Disordered" evidence="12">
    <location>
        <begin position="328"/>
        <end position="365"/>
    </location>
</feature>
<evidence type="ECO:0000256" key="10">
    <source>
        <dbReference type="ARBA" id="ARBA00064635"/>
    </source>
</evidence>
<evidence type="ECO:0000313" key="16">
    <source>
        <dbReference type="Proteomes" id="UP000494165"/>
    </source>
</evidence>
<gene>
    <name evidence="15" type="ORF">CLODIP_2_CD13259</name>
</gene>
<dbReference type="Proteomes" id="UP000494165">
    <property type="component" value="Unassembled WGS sequence"/>
</dbReference>
<evidence type="ECO:0000256" key="3">
    <source>
        <dbReference type="ARBA" id="ARBA00022729"/>
    </source>
</evidence>
<evidence type="ECO:0000256" key="8">
    <source>
        <dbReference type="ARBA" id="ARBA00046288"/>
    </source>
</evidence>
<evidence type="ECO:0000313" key="15">
    <source>
        <dbReference type="EMBL" id="CAB3373395.1"/>
    </source>
</evidence>
<evidence type="ECO:0000256" key="13">
    <source>
        <dbReference type="SAM" id="SignalP"/>
    </source>
</evidence>
<comment type="subunit">
    <text evidence="10">Interacts with EMP65.</text>
</comment>
<feature type="region of interest" description="Disordered" evidence="12">
    <location>
        <begin position="741"/>
        <end position="769"/>
    </location>
</feature>
<keyword evidence="11" id="KW-0175">Coiled coil</keyword>
<comment type="caution">
    <text evidence="15">The sequence shown here is derived from an EMBL/GenBank/DDBJ whole genome shotgun (WGS) entry which is preliminary data.</text>
</comment>
<accession>A0A8S1CZD4</accession>
<evidence type="ECO:0000256" key="2">
    <source>
        <dbReference type="ARBA" id="ARBA00022692"/>
    </source>
</evidence>
<dbReference type="PROSITE" id="PS51469">
    <property type="entry name" value="SUN"/>
    <property type="match status" value="1"/>
</dbReference>
<sequence>MQTVNGKFLLVLGICFLSTLPCHSAKNEEASRTKKAATSPAEATSVLSLETLVVNSTLEEHTSVPSVTVAESLSSPVPLHSAAVKIKKKSSEEIENKQPEAPKEVPEVGSLIDSSFVEDSTPLATEELSTELRNDPLNVSIAEQPVETASLEKKSEKKSNWCAVCKPQNTEPAAGAAIIVVTATSEHRPPSLGRTASAAAAKMLERGSVKSARLGPPAKKPQQCPGEAKVAAANPLCLIAWLGAGVASRLLRLASMYLLVGLWVLWAVPPANNYDTNRLIKTGPSVEHLNVPIVPPQLPDLENISASLIDDKANHSVESLVQHARTDSGVGATLKLPPDKGVAQGDVDRSKQPQLPEEPKVAANQSEEIPSFNEWTQKQLAEEKKKVQNASELPRAAPKTQGNIKIRSKNYASPDCGAKIVGANPEAQHASAVLSSSQDEYALSPCNSAKIWFTVELCEAIQPKQIELANYELFSSSPQEFSVSFSDRYPTREWHLVGQFTAQDERTVQSFNLDAFPSFGKFIKVEMHSHYGKEHFCPVSLFRAYGTSEFEVLETEDEGHSARHAEDDDDIEDDVAGAIQPEKVQPKNLFGSATEAVISIVKKAAQAANVFGKTGDSINSTSSTSELLLSNNTICSMSPNIPFIEICPNCTPSVLNLLTCNYEALRAMLSTDYVLKVLQREQLCLRASINDSYLGVMLGSEYVTALCRILLSFHPSPLLGENLEASSQGDSVVLQPSEIAANPSTSRKASSSSSPEAPSEDTLSETNDIPIQPTQTLKLKESNSVQHESVVVPTAIDQPVALPVDTAPAESETEDVAVIQDETETNATEDWSSGENSEVIDLLTEEETTESVEMSSHPPPATPVSSSTVPSSPVTVQAPVQGSQQKESVFVRLANRIKALERNMSLSAQYLEELSKRYKKQVDDMQKAFDRTLAAVTENSRQAAQREQMIAEKLYSLEQRFSVLAETAATLLAERESWHYKFSAVFHNVVLVSAAIYLILHLIKQRGVRTAKEVTPDPDRRLSVFKRHLSADDIPNDEPIRKRRNSELEAEACLVPLPRMVEKKPLPLSVKHELLSDKENKLDRLDTHKKKRKRLRRELRGMSVQDLCSGLSPGTLAVIRAPSLKVAPKASLSPIHKLTPAKSRRHSTDNSIVDNVFWKKEFKLSVSQSERLAVFANGGEQGSDGSNLTVELLKADEVDKNSPPVPPNVQQQPKKSSSGLKKMVKKLF</sequence>
<keyword evidence="6" id="KW-0472">Membrane</keyword>
<feature type="compositionally biased region" description="Low complexity" evidence="12">
    <location>
        <begin position="863"/>
        <end position="880"/>
    </location>
</feature>